<evidence type="ECO:0008006" key="3">
    <source>
        <dbReference type="Google" id="ProtNLM"/>
    </source>
</evidence>
<dbReference type="STRING" id="142842.SAMN02745118_02403"/>
<evidence type="ECO:0000313" key="1">
    <source>
        <dbReference type="EMBL" id="SJZ97673.1"/>
    </source>
</evidence>
<dbReference type="EMBL" id="FUWM01000023">
    <property type="protein sequence ID" value="SJZ97673.1"/>
    <property type="molecule type" value="Genomic_DNA"/>
</dbReference>
<accession>A0A1T4Q1N1</accession>
<dbReference type="AlphaFoldDB" id="A0A1T4Q1N1"/>
<keyword evidence="2" id="KW-1185">Reference proteome</keyword>
<reference evidence="2" key="1">
    <citation type="submission" date="2017-02" db="EMBL/GenBank/DDBJ databases">
        <authorList>
            <person name="Varghese N."/>
            <person name="Submissions S."/>
        </authorList>
    </citation>
    <scope>NUCLEOTIDE SEQUENCE [LARGE SCALE GENOMIC DNA]</scope>
    <source>
        <strain evidence="2">ATCC BAA-73</strain>
    </source>
</reference>
<organism evidence="1 2">
    <name type="scientific">Selenihalanaerobacter shriftii</name>
    <dbReference type="NCBI Taxonomy" id="142842"/>
    <lineage>
        <taxon>Bacteria</taxon>
        <taxon>Bacillati</taxon>
        <taxon>Bacillota</taxon>
        <taxon>Clostridia</taxon>
        <taxon>Halanaerobiales</taxon>
        <taxon>Halobacteroidaceae</taxon>
        <taxon>Selenihalanaerobacter</taxon>
    </lineage>
</organism>
<protein>
    <recommendedName>
        <fullName evidence="3">DNA and RNA helicase</fullName>
    </recommendedName>
</protein>
<proteinExistence type="predicted"/>
<gene>
    <name evidence="1" type="ORF">SAMN02745118_02403</name>
</gene>
<evidence type="ECO:0000313" key="2">
    <source>
        <dbReference type="Proteomes" id="UP000190625"/>
    </source>
</evidence>
<dbReference type="Proteomes" id="UP000190625">
    <property type="component" value="Unassembled WGS sequence"/>
</dbReference>
<sequence>MFNNKFPYFAKGRILKQSMLENLRDYPRNFIDLYFQDYSNGIIAGSNLLIEDDYIHIKRGVIKFGGVVYILDKSQNLNYTNTNKEMVIKFRVAQIEETEDFRTYNSEIFFDNKIELKEDEFELGRFKLREGAELRSNYNDFLDFSTKYNTINIINVKYANVEKHTLHPLIIRTFAKKLLKASYDNNLDTIFAMESLNSKTIDRDVIISYLVRRLGIAEKGYTNLELYEYMKKIVKELSGVKLNEERRDKGPKKIIVD</sequence>
<name>A0A1T4Q1N1_9FIRM</name>